<dbReference type="Pfam" id="PF14559">
    <property type="entry name" value="TPR_19"/>
    <property type="match status" value="1"/>
</dbReference>
<dbReference type="InterPro" id="IPR014710">
    <property type="entry name" value="RmlC-like_jellyroll"/>
</dbReference>
<evidence type="ECO:0000313" key="1">
    <source>
        <dbReference type="EMBL" id="MDA0164667.1"/>
    </source>
</evidence>
<dbReference type="Gene3D" id="2.60.120.10">
    <property type="entry name" value="Jelly Rolls"/>
    <property type="match status" value="1"/>
</dbReference>
<dbReference type="NCBIfam" id="NF047558">
    <property type="entry name" value="TPR_END_plus"/>
    <property type="match status" value="1"/>
</dbReference>
<dbReference type="Gene3D" id="1.25.40.10">
    <property type="entry name" value="Tetratricopeptide repeat domain"/>
    <property type="match status" value="1"/>
</dbReference>
<keyword evidence="2" id="KW-1185">Reference proteome</keyword>
<name>A0A9X3MY17_9ACTN</name>
<protein>
    <recommendedName>
        <fullName evidence="3">Cupin domain-containing protein</fullName>
    </recommendedName>
</protein>
<dbReference type="RefSeq" id="WP_270043919.1">
    <property type="nucleotide sequence ID" value="NZ_JAPDOD010000036.1"/>
</dbReference>
<dbReference type="SUPFAM" id="SSF48452">
    <property type="entry name" value="TPR-like"/>
    <property type="match status" value="1"/>
</dbReference>
<reference evidence="1" key="1">
    <citation type="submission" date="2022-10" db="EMBL/GenBank/DDBJ databases">
        <title>The WGS of Solirubrobacter ginsenosidimutans DSM 21036.</title>
        <authorList>
            <person name="Jiang Z."/>
        </authorList>
    </citation>
    <scope>NUCLEOTIDE SEQUENCE</scope>
    <source>
        <strain evidence="1">DSM 21036</strain>
    </source>
</reference>
<dbReference type="InterPro" id="IPR011051">
    <property type="entry name" value="RmlC_Cupin_sf"/>
</dbReference>
<dbReference type="SUPFAM" id="SSF51182">
    <property type="entry name" value="RmlC-like cupins"/>
    <property type="match status" value="1"/>
</dbReference>
<organism evidence="1 2">
    <name type="scientific">Solirubrobacter ginsenosidimutans</name>
    <dbReference type="NCBI Taxonomy" id="490573"/>
    <lineage>
        <taxon>Bacteria</taxon>
        <taxon>Bacillati</taxon>
        <taxon>Actinomycetota</taxon>
        <taxon>Thermoleophilia</taxon>
        <taxon>Solirubrobacterales</taxon>
        <taxon>Solirubrobacteraceae</taxon>
        <taxon>Solirubrobacter</taxon>
    </lineage>
</organism>
<evidence type="ECO:0008006" key="3">
    <source>
        <dbReference type="Google" id="ProtNLM"/>
    </source>
</evidence>
<proteinExistence type="predicted"/>
<gene>
    <name evidence="1" type="ORF">OM076_30650</name>
</gene>
<dbReference type="InterPro" id="IPR011990">
    <property type="entry name" value="TPR-like_helical_dom_sf"/>
</dbReference>
<comment type="caution">
    <text evidence="1">The sequence shown here is derived from an EMBL/GenBank/DDBJ whole genome shotgun (WGS) entry which is preliminary data.</text>
</comment>
<sequence>MGRLPSVLGLADLESVEVGEGVYRPIARALGVSAFGVNAYTGPRAGDEVIEPHDEQGHGSGRHEELYVVLTGRAEFELDGETIDAPPGTLVFARPEQHRAAKAAEDDTTVLVIGGKPGAAGPPSPFEYWYRATPAYRSGDYARAYEIAAEGLEAHPDNPSLQYNLACYAALAGRREDALAHLEVAFANNPETREWASKDADLESLRL</sequence>
<dbReference type="AlphaFoldDB" id="A0A9X3MY17"/>
<dbReference type="EMBL" id="JAPDOD010000036">
    <property type="protein sequence ID" value="MDA0164667.1"/>
    <property type="molecule type" value="Genomic_DNA"/>
</dbReference>
<dbReference type="Proteomes" id="UP001149140">
    <property type="component" value="Unassembled WGS sequence"/>
</dbReference>
<evidence type="ECO:0000313" key="2">
    <source>
        <dbReference type="Proteomes" id="UP001149140"/>
    </source>
</evidence>
<accession>A0A9X3MY17</accession>